<dbReference type="AlphaFoldDB" id="A0A2S6GL18"/>
<organism evidence="1 2">
    <name type="scientific">Actinokineospora auranticolor</name>
    <dbReference type="NCBI Taxonomy" id="155976"/>
    <lineage>
        <taxon>Bacteria</taxon>
        <taxon>Bacillati</taxon>
        <taxon>Actinomycetota</taxon>
        <taxon>Actinomycetes</taxon>
        <taxon>Pseudonocardiales</taxon>
        <taxon>Pseudonocardiaceae</taxon>
        <taxon>Actinokineospora</taxon>
    </lineage>
</organism>
<dbReference type="EMBL" id="PTIX01000012">
    <property type="protein sequence ID" value="PPK65905.1"/>
    <property type="molecule type" value="Genomic_DNA"/>
</dbReference>
<dbReference type="RefSeq" id="WP_104480878.1">
    <property type="nucleotide sequence ID" value="NZ_CP154825.1"/>
</dbReference>
<comment type="caution">
    <text evidence="1">The sequence shown here is derived from an EMBL/GenBank/DDBJ whole genome shotgun (WGS) entry which is preliminary data.</text>
</comment>
<dbReference type="OrthoDB" id="7596694at2"/>
<sequence>MTFNLEYQSKRQDVLYTLTVTTDDSGELGIGLTGADPDGTVVAEGILRLPPGGATETAKLLRESLDAISGFEGRRTRRKTGNSHQPWTIEQDTTLREAWLSHPPSTQAPELIRELAEDRARTPAAIRARLPRVGCDPDVPGRLLTKESAALVGRDAIATTA</sequence>
<accession>A0A2S6GL18</accession>
<evidence type="ECO:0000313" key="1">
    <source>
        <dbReference type="EMBL" id="PPK65905.1"/>
    </source>
</evidence>
<keyword evidence="2" id="KW-1185">Reference proteome</keyword>
<dbReference type="Proteomes" id="UP000239203">
    <property type="component" value="Unassembled WGS sequence"/>
</dbReference>
<reference evidence="1 2" key="1">
    <citation type="submission" date="2018-02" db="EMBL/GenBank/DDBJ databases">
        <title>Genomic Encyclopedia of Archaeal and Bacterial Type Strains, Phase II (KMG-II): from individual species to whole genera.</title>
        <authorList>
            <person name="Goeker M."/>
        </authorList>
    </citation>
    <scope>NUCLEOTIDE SEQUENCE [LARGE SCALE GENOMIC DNA]</scope>
    <source>
        <strain evidence="1 2">YU 961-1</strain>
    </source>
</reference>
<name>A0A2S6GL18_9PSEU</name>
<evidence type="ECO:0000313" key="2">
    <source>
        <dbReference type="Proteomes" id="UP000239203"/>
    </source>
</evidence>
<proteinExistence type="predicted"/>
<gene>
    <name evidence="1" type="ORF">CLV40_112170</name>
</gene>
<protein>
    <submittedName>
        <fullName evidence="1">Uncharacterized protein</fullName>
    </submittedName>
</protein>